<keyword evidence="5" id="KW-1133">Transmembrane helix</keyword>
<sequence>MSIQAMPRDYSLTGVTERAVPLDDFGIESRMDGVWWKPTLPRQEMRAFMERTDGPALVHFGLWFVLLAASAAWAVFAWGTWWAIPAFLVYGTIYSSSDARWHECGHGTPFRTQWLNELFYHISSFLTWREAYMWRWSHSRHHTDTYFVGLDPEIQVQRPADLLKIVMDFLYLRSGPPEVWRVVRNAFGRPGPDVRHFMPEAERNKMYWSSRVYVAIIVGFAIWSIAIWSFLPMMFVLLPRFYGGWLHQLLGLTQHAGLGEDTYDHRENTRTVFVNPVYRYLYMNMNYHIEHHSMPMVPYHALGQFHEAVKDQMPPAYPNLWAVYKEMIPALIKQATENENYQIMRPIPKKKDRSAGTASVAAASVDSEWIEVCSVDELNENDVLRVDHGGRIFAVCRLEGEAYHATDGLCTHEYADLTDGIVFDGVIECPLHNGRFDIVSGDAVRSPACGSLQTHPVEVRGDSIFLRVRA</sequence>
<keyword evidence="5" id="KW-0472">Membrane</keyword>
<organism evidence="7">
    <name type="scientific">Caldilineaceae bacterium SB0662_bin_9</name>
    <dbReference type="NCBI Taxonomy" id="2605258"/>
    <lineage>
        <taxon>Bacteria</taxon>
        <taxon>Bacillati</taxon>
        <taxon>Chloroflexota</taxon>
        <taxon>Caldilineae</taxon>
        <taxon>Caldilineales</taxon>
        <taxon>Caldilineaceae</taxon>
    </lineage>
</organism>
<evidence type="ECO:0000256" key="3">
    <source>
        <dbReference type="ARBA" id="ARBA00023004"/>
    </source>
</evidence>
<evidence type="ECO:0000313" key="7">
    <source>
        <dbReference type="EMBL" id="MYD91794.1"/>
    </source>
</evidence>
<dbReference type="InterPro" id="IPR017941">
    <property type="entry name" value="Rieske_2Fe-2S"/>
</dbReference>
<dbReference type="AlphaFoldDB" id="A0A6B1DZJ9"/>
<name>A0A6B1DZJ9_9CHLR</name>
<dbReference type="GO" id="GO:0016020">
    <property type="term" value="C:membrane"/>
    <property type="evidence" value="ECO:0007669"/>
    <property type="project" value="TreeGrafter"/>
</dbReference>
<dbReference type="Gene3D" id="2.102.10.10">
    <property type="entry name" value="Rieske [2Fe-2S] iron-sulphur domain"/>
    <property type="match status" value="1"/>
</dbReference>
<dbReference type="InterPro" id="IPR012171">
    <property type="entry name" value="Fatty_acid_desaturase"/>
</dbReference>
<dbReference type="GO" id="GO:0016717">
    <property type="term" value="F:oxidoreductase activity, acting on paired donors, with oxidation of a pair of donors resulting in the reduction of molecular oxygen to two molecules of water"/>
    <property type="evidence" value="ECO:0007669"/>
    <property type="project" value="TreeGrafter"/>
</dbReference>
<dbReference type="Pfam" id="PF00487">
    <property type="entry name" value="FA_desaturase"/>
    <property type="match status" value="1"/>
</dbReference>
<feature type="transmembrane region" description="Helical" evidence="5">
    <location>
        <begin position="56"/>
        <end position="84"/>
    </location>
</feature>
<protein>
    <submittedName>
        <fullName evidence="7">Rieske 2Fe-2S domain-containing protein</fullName>
    </submittedName>
</protein>
<dbReference type="GO" id="GO:0051537">
    <property type="term" value="F:2 iron, 2 sulfur cluster binding"/>
    <property type="evidence" value="ECO:0007669"/>
    <property type="project" value="UniProtKB-KW"/>
</dbReference>
<comment type="caution">
    <text evidence="7">The sequence shown here is derived from an EMBL/GenBank/DDBJ whole genome shotgun (WGS) entry which is preliminary data.</text>
</comment>
<dbReference type="CDD" id="cd03528">
    <property type="entry name" value="Rieske_RO_ferredoxin"/>
    <property type="match status" value="1"/>
</dbReference>
<gene>
    <name evidence="7" type="ORF">F4Y08_15925</name>
</gene>
<dbReference type="InterPro" id="IPR036922">
    <property type="entry name" value="Rieske_2Fe-2S_sf"/>
</dbReference>
<dbReference type="PROSITE" id="PS51296">
    <property type="entry name" value="RIESKE"/>
    <property type="match status" value="1"/>
</dbReference>
<feature type="domain" description="Rieske" evidence="6">
    <location>
        <begin position="370"/>
        <end position="466"/>
    </location>
</feature>
<dbReference type="GO" id="GO:0046872">
    <property type="term" value="F:metal ion binding"/>
    <property type="evidence" value="ECO:0007669"/>
    <property type="project" value="UniProtKB-KW"/>
</dbReference>
<dbReference type="SUPFAM" id="SSF50022">
    <property type="entry name" value="ISP domain"/>
    <property type="match status" value="1"/>
</dbReference>
<evidence type="ECO:0000259" key="6">
    <source>
        <dbReference type="PROSITE" id="PS51296"/>
    </source>
</evidence>
<dbReference type="PANTHER" id="PTHR19353:SF19">
    <property type="entry name" value="DELTA(5) FATTY ACID DESATURASE C-RELATED"/>
    <property type="match status" value="1"/>
</dbReference>
<evidence type="ECO:0000256" key="1">
    <source>
        <dbReference type="ARBA" id="ARBA00022714"/>
    </source>
</evidence>
<feature type="transmembrane region" description="Helical" evidence="5">
    <location>
        <begin position="212"/>
        <end position="238"/>
    </location>
</feature>
<keyword evidence="4" id="KW-0411">Iron-sulfur</keyword>
<dbReference type="GO" id="GO:0004497">
    <property type="term" value="F:monooxygenase activity"/>
    <property type="evidence" value="ECO:0007669"/>
    <property type="project" value="UniProtKB-ARBA"/>
</dbReference>
<dbReference type="EMBL" id="VXPY01000115">
    <property type="protein sequence ID" value="MYD91794.1"/>
    <property type="molecule type" value="Genomic_DNA"/>
</dbReference>
<evidence type="ECO:0000256" key="4">
    <source>
        <dbReference type="ARBA" id="ARBA00023014"/>
    </source>
</evidence>
<accession>A0A6B1DZJ9</accession>
<keyword evidence="3" id="KW-0408">Iron</keyword>
<proteinExistence type="predicted"/>
<reference evidence="7" key="1">
    <citation type="submission" date="2019-09" db="EMBL/GenBank/DDBJ databases">
        <title>Characterisation of the sponge microbiome using genome-centric metagenomics.</title>
        <authorList>
            <person name="Engelberts J.P."/>
            <person name="Robbins S.J."/>
            <person name="De Goeij J.M."/>
            <person name="Aranda M."/>
            <person name="Bell S.C."/>
            <person name="Webster N.S."/>
        </authorList>
    </citation>
    <scope>NUCLEOTIDE SEQUENCE</scope>
    <source>
        <strain evidence="7">SB0662_bin_9</strain>
    </source>
</reference>
<keyword evidence="1" id="KW-0001">2Fe-2S</keyword>
<evidence type="ECO:0000256" key="5">
    <source>
        <dbReference type="SAM" id="Phobius"/>
    </source>
</evidence>
<evidence type="ECO:0000256" key="2">
    <source>
        <dbReference type="ARBA" id="ARBA00022723"/>
    </source>
</evidence>
<dbReference type="Pfam" id="PF00355">
    <property type="entry name" value="Rieske"/>
    <property type="match status" value="1"/>
</dbReference>
<dbReference type="GO" id="GO:0008610">
    <property type="term" value="P:lipid biosynthetic process"/>
    <property type="evidence" value="ECO:0007669"/>
    <property type="project" value="UniProtKB-ARBA"/>
</dbReference>
<keyword evidence="2" id="KW-0479">Metal-binding</keyword>
<dbReference type="PANTHER" id="PTHR19353">
    <property type="entry name" value="FATTY ACID DESATURASE 2"/>
    <property type="match status" value="1"/>
</dbReference>
<dbReference type="InterPro" id="IPR005804">
    <property type="entry name" value="FA_desaturase_dom"/>
</dbReference>
<keyword evidence="5" id="KW-0812">Transmembrane</keyword>